<feature type="compositionally biased region" description="Low complexity" evidence="3">
    <location>
        <begin position="1235"/>
        <end position="1249"/>
    </location>
</feature>
<feature type="region of interest" description="Disordered" evidence="3">
    <location>
        <begin position="365"/>
        <end position="405"/>
    </location>
</feature>
<evidence type="ECO:0000313" key="5">
    <source>
        <dbReference type="EMBL" id="PHJ24901.1"/>
    </source>
</evidence>
<dbReference type="InterPro" id="IPR000640">
    <property type="entry name" value="EFG_V-like"/>
</dbReference>
<dbReference type="SUPFAM" id="SSF54211">
    <property type="entry name" value="Ribosomal protein S5 domain 2-like"/>
    <property type="match status" value="1"/>
</dbReference>
<dbReference type="GeneID" id="94424670"/>
<dbReference type="GO" id="GO:0003746">
    <property type="term" value="F:translation elongation factor activity"/>
    <property type="evidence" value="ECO:0007669"/>
    <property type="project" value="UniProtKB-KW"/>
</dbReference>
<evidence type="ECO:0000256" key="2">
    <source>
        <dbReference type="ARBA" id="ARBA00023134"/>
    </source>
</evidence>
<dbReference type="Pfam" id="PF14492">
    <property type="entry name" value="EFG_III"/>
    <property type="match status" value="1"/>
</dbReference>
<dbReference type="EMBL" id="MIGC01000491">
    <property type="protein sequence ID" value="PHJ24901.1"/>
    <property type="molecule type" value="Genomic_DNA"/>
</dbReference>
<dbReference type="GO" id="GO:0005829">
    <property type="term" value="C:cytosol"/>
    <property type="evidence" value="ECO:0007669"/>
    <property type="project" value="TreeGrafter"/>
</dbReference>
<comment type="caution">
    <text evidence="5">The sequence shown here is derived from an EMBL/GenBank/DDBJ whole genome shotgun (WGS) entry which is preliminary data.</text>
</comment>
<dbReference type="Gene3D" id="3.30.230.10">
    <property type="match status" value="1"/>
</dbReference>
<evidence type="ECO:0000256" key="1">
    <source>
        <dbReference type="ARBA" id="ARBA00022741"/>
    </source>
</evidence>
<dbReference type="Gene3D" id="3.30.70.870">
    <property type="entry name" value="Elongation Factor G (Translational Gtpase), domain 3"/>
    <property type="match status" value="1"/>
</dbReference>
<keyword evidence="6" id="KW-1185">Reference proteome</keyword>
<dbReference type="PANTHER" id="PTHR42908:SF3">
    <property type="entry name" value="ELONGATION FACTOR-LIKE GTPASE 1"/>
    <property type="match status" value="1"/>
</dbReference>
<feature type="compositionally biased region" description="Basic and acidic residues" evidence="3">
    <location>
        <begin position="1398"/>
        <end position="1407"/>
    </location>
</feature>
<dbReference type="RefSeq" id="XP_067926573.1">
    <property type="nucleotide sequence ID" value="XM_068061459.1"/>
</dbReference>
<feature type="region of interest" description="Disordered" evidence="3">
    <location>
        <begin position="1394"/>
        <end position="1427"/>
    </location>
</feature>
<feature type="region of interest" description="Disordered" evidence="3">
    <location>
        <begin position="248"/>
        <end position="280"/>
    </location>
</feature>
<dbReference type="PANTHER" id="PTHR42908">
    <property type="entry name" value="TRANSLATION ELONGATION FACTOR-RELATED"/>
    <property type="match status" value="1"/>
</dbReference>
<dbReference type="Gene3D" id="2.40.30.10">
    <property type="entry name" value="Translation factors"/>
    <property type="match status" value="1"/>
</dbReference>
<dbReference type="CDD" id="cd04096">
    <property type="entry name" value="eEF2_snRNP_like_C"/>
    <property type="match status" value="1"/>
</dbReference>
<dbReference type="InterPro" id="IPR000795">
    <property type="entry name" value="T_Tr_GTP-bd_dom"/>
</dbReference>
<feature type="region of interest" description="Disordered" evidence="3">
    <location>
        <begin position="441"/>
        <end position="469"/>
    </location>
</feature>
<dbReference type="SUPFAM" id="SSF52540">
    <property type="entry name" value="P-loop containing nucleoside triphosphate hydrolases"/>
    <property type="match status" value="1"/>
</dbReference>
<evidence type="ECO:0000313" key="6">
    <source>
        <dbReference type="Proteomes" id="UP000221165"/>
    </source>
</evidence>
<feature type="compositionally biased region" description="Basic and acidic residues" evidence="3">
    <location>
        <begin position="388"/>
        <end position="402"/>
    </location>
</feature>
<dbReference type="OrthoDB" id="364892at2759"/>
<gene>
    <name evidence="5" type="ORF">CSUI_001253</name>
</gene>
<feature type="region of interest" description="Disordered" evidence="3">
    <location>
        <begin position="1290"/>
        <end position="1310"/>
    </location>
</feature>
<evidence type="ECO:0000259" key="4">
    <source>
        <dbReference type="PROSITE" id="PS51722"/>
    </source>
</evidence>
<feature type="region of interest" description="Disordered" evidence="3">
    <location>
        <begin position="1232"/>
        <end position="1254"/>
    </location>
</feature>
<dbReference type="InterPro" id="IPR027417">
    <property type="entry name" value="P-loop_NTPase"/>
</dbReference>
<feature type="region of interest" description="Disordered" evidence="3">
    <location>
        <begin position="96"/>
        <end position="132"/>
    </location>
</feature>
<dbReference type="PROSITE" id="PS51722">
    <property type="entry name" value="G_TR_2"/>
    <property type="match status" value="1"/>
</dbReference>
<name>A0A2C6KLI8_9APIC</name>
<feature type="compositionally biased region" description="Polar residues" evidence="3">
    <location>
        <begin position="1142"/>
        <end position="1152"/>
    </location>
</feature>
<evidence type="ECO:0000256" key="3">
    <source>
        <dbReference type="SAM" id="MobiDB-lite"/>
    </source>
</evidence>
<feature type="compositionally biased region" description="Basic and acidic residues" evidence="3">
    <location>
        <begin position="108"/>
        <end position="127"/>
    </location>
</feature>
<dbReference type="SUPFAM" id="SSF54980">
    <property type="entry name" value="EF-G C-terminal domain-like"/>
    <property type="match status" value="2"/>
</dbReference>
<keyword evidence="5" id="KW-0648">Protein biosynthesis</keyword>
<feature type="compositionally biased region" description="Basic and acidic residues" evidence="3">
    <location>
        <begin position="261"/>
        <end position="272"/>
    </location>
</feature>
<keyword evidence="5" id="KW-0251">Elongation factor</keyword>
<dbReference type="FunFam" id="3.30.70.870:FF:000002">
    <property type="entry name" value="Translation elongation factor 2"/>
    <property type="match status" value="1"/>
</dbReference>
<dbReference type="SMART" id="SM00838">
    <property type="entry name" value="EFG_C"/>
    <property type="match status" value="1"/>
</dbReference>
<dbReference type="GO" id="GO:0003924">
    <property type="term" value="F:GTPase activity"/>
    <property type="evidence" value="ECO:0007669"/>
    <property type="project" value="InterPro"/>
</dbReference>
<dbReference type="InterPro" id="IPR035647">
    <property type="entry name" value="EFG_III/V"/>
</dbReference>
<proteinExistence type="predicted"/>
<dbReference type="GO" id="GO:0005525">
    <property type="term" value="F:GTP binding"/>
    <property type="evidence" value="ECO:0007669"/>
    <property type="project" value="UniProtKB-KW"/>
</dbReference>
<feature type="region of interest" description="Disordered" evidence="3">
    <location>
        <begin position="1096"/>
        <end position="1152"/>
    </location>
</feature>
<dbReference type="Pfam" id="PF00009">
    <property type="entry name" value="GTP_EFTU"/>
    <property type="match status" value="1"/>
</dbReference>
<protein>
    <submittedName>
        <fullName evidence="5">Elongation factor tu gtp binding domain-containing protein</fullName>
    </submittedName>
</protein>
<dbReference type="VEuPathDB" id="ToxoDB:CSUI_001253"/>
<dbReference type="Proteomes" id="UP000221165">
    <property type="component" value="Unassembled WGS sequence"/>
</dbReference>
<feature type="compositionally biased region" description="Basic and acidic residues" evidence="3">
    <location>
        <begin position="1101"/>
        <end position="1117"/>
    </location>
</feature>
<dbReference type="Gene3D" id="3.30.70.240">
    <property type="match status" value="1"/>
</dbReference>
<dbReference type="GO" id="GO:0042256">
    <property type="term" value="P:cytosolic ribosome assembly"/>
    <property type="evidence" value="ECO:0007669"/>
    <property type="project" value="TreeGrafter"/>
</dbReference>
<accession>A0A2C6KLI8</accession>
<organism evidence="5 6">
    <name type="scientific">Cystoisospora suis</name>
    <dbReference type="NCBI Taxonomy" id="483139"/>
    <lineage>
        <taxon>Eukaryota</taxon>
        <taxon>Sar</taxon>
        <taxon>Alveolata</taxon>
        <taxon>Apicomplexa</taxon>
        <taxon>Conoidasida</taxon>
        <taxon>Coccidia</taxon>
        <taxon>Eucoccidiorida</taxon>
        <taxon>Eimeriorina</taxon>
        <taxon>Sarcocystidae</taxon>
        <taxon>Cystoisospora</taxon>
    </lineage>
</organism>
<dbReference type="Pfam" id="PF00679">
    <property type="entry name" value="EFG_C"/>
    <property type="match status" value="1"/>
</dbReference>
<feature type="region of interest" description="Disordered" evidence="3">
    <location>
        <begin position="609"/>
        <end position="658"/>
    </location>
</feature>
<dbReference type="Gene3D" id="3.40.50.300">
    <property type="entry name" value="P-loop containing nucleotide triphosphate hydrolases"/>
    <property type="match status" value="1"/>
</dbReference>
<reference evidence="5 6" key="1">
    <citation type="journal article" date="2017" name="Int. J. Parasitol.">
        <title>The genome of the protozoan parasite Cystoisospora suis and a reverse vaccinology approach to identify vaccine candidates.</title>
        <authorList>
            <person name="Palmieri N."/>
            <person name="Shrestha A."/>
            <person name="Ruttkowski B."/>
            <person name="Beck T."/>
            <person name="Vogl C."/>
            <person name="Tomley F."/>
            <person name="Blake D.P."/>
            <person name="Joachim A."/>
        </authorList>
    </citation>
    <scope>NUCLEOTIDE SEQUENCE [LARGE SCALE GENOMIC DNA]</scope>
    <source>
        <strain evidence="5 6">Wien I</strain>
    </source>
</reference>
<dbReference type="InterPro" id="IPR014721">
    <property type="entry name" value="Ribsml_uS5_D2-typ_fold_subgr"/>
</dbReference>
<feature type="compositionally biased region" description="Polar residues" evidence="3">
    <location>
        <begin position="1294"/>
        <end position="1310"/>
    </location>
</feature>
<dbReference type="GO" id="GO:0043022">
    <property type="term" value="F:ribosome binding"/>
    <property type="evidence" value="ECO:0007669"/>
    <property type="project" value="TreeGrafter"/>
</dbReference>
<feature type="domain" description="Tr-type G" evidence="4">
    <location>
        <begin position="14"/>
        <end position="350"/>
    </location>
</feature>
<feature type="compositionally biased region" description="Polar residues" evidence="3">
    <location>
        <begin position="378"/>
        <end position="387"/>
    </location>
</feature>
<keyword evidence="2" id="KW-0342">GTP-binding</keyword>
<dbReference type="InterPro" id="IPR041095">
    <property type="entry name" value="EFG_II"/>
</dbReference>
<keyword evidence="1" id="KW-0547">Nucleotide-binding</keyword>
<dbReference type="InterPro" id="IPR020568">
    <property type="entry name" value="Ribosomal_Su5_D2-typ_SF"/>
</dbReference>
<dbReference type="GO" id="GO:1990904">
    <property type="term" value="C:ribonucleoprotein complex"/>
    <property type="evidence" value="ECO:0007669"/>
    <property type="project" value="TreeGrafter"/>
</dbReference>
<sequence length="1737" mass="188168">MATAGADMQPRSPISIRNVCILAHVDHGKTCLSDRLLSINGLISEASAGKVRYLDSREDEQRRQITIKASVVSLYFRRTGAPASDSRVTGAFEASHHSSSCSSPILDPLHRVDTHTDTNREQPRSDGEAGDTFLAGKSEAAHRRGFVINLVDCPGHVDFASEVSAAVRLCDGGLLLVDAIEGVGPQTLAALQQAWSERVVPLLVLTKMDKLIQKLCLTPAEAYAHCQGIIEQVNAHLHQQIHSELLAGASSPRDTPSDADPSAREFSAENDRTRRKSLSGPGWVACPADCTGEIVYFSGDLEQKLEFSPAQGNVLFISSLHGWCLHLPTFAKHNLLRLLHLPLSSLPRLLPALWGDYYLKRSAKQSQKATGPHDSRPSGFSPSTASSDKPRSTEASRFEIRKAPTHPRQPRIVEQLIFGDIWKMYEAAFAPVEPLTTLTPLGNSFGGDSPQNVTTQSPDRKTQTAPVDRLQANSEKLERLARMVDALELPQPELKSRVKQEVTHLVRMQQEHLQYTHGKTKKFDGGGNAAGKGEEETAEEIVKAIMTRWLPVADIVLSVIVDRIPNPLSAARQRLSYLCPALQRTLGGPVATQLLPFQQRDGRLTLVGASSPSELQRPETKPESPHLAFPKAKPAVQCSDRMSERDSTGVAGIRSSDKASTRPPLVLLYVAKFLGADRKLCRLTGDRLQGTERFSGFVGLCRVFVGTLRRGAALYVCTEDRHTASVEEEEVYGSRGGTETAGDVLRKREVPDKEAGKRLLPSGETETGQREVLYVRQIYMLCGQDMTVIDSAPAGSVIAVSLSRLRRRSTVPNHSFAWEESAGEQNGAVAVDTRVNVPALPLSETLPEWEAVMPDSGEDLSDDEVEGAQGSEEALRDVTAWLQSLRDRNRPLLLHHQQREDRRQRGAFCGASGAVRAELTSLHRCLTLSNWEDCPALITPYSKAASAIVRVAVEPQRLEDAQQFVKGMARLYVADPSIELSVLDSGEFLLGCCGEVHLETCVRDLQGLYAQVPITVSSPMVAIRETVAPSNTPDGLVFAPPDSEVTASPARPPAQFSPMCRRVAFPPWAKATALSTSTSLPSGGLCRGTAGVRLETPGTTVDDHHDAHHEQGRRAGEHLPAVQGGEESGQNWGDEAEESRLVDNSGTRGGTQHVTRTFAASGETSQAGDDSIVTWLSRQADVVQGVSVWTANQELGVLLRAEPMPTEVTDWLTDASREINAVLKSRVPSRRFLQTSTSRSPSSSRPRVTSRFDDARPSELTPLLRTAIERIVLEIRSEWMQRDVLLGEREESEVTTPSRHNNILHSGSRNISTGDTAAADLHPSAHVTGVPVSTTRAGQEMIVPSHSRCPGDVHRRLAFPGNLWGLALTGGACNAFFGARSCRLILPVVSPLSTNATDRQEGDERTGNGRNPSPSCVQTNGGEKGMSVGKLPGGWQEVEALDGWSLAHSYGADAFQLPVGSGGVLSSGTALLRRALPALVSGFELASLSGPLAEEPVRGVAFIMEAIVYRGSHAAIVGTPQRVALPGSCSAEARAHSEEDTGSTGLPEASSVCRSACSVNSLPYGPFSGQVMSTMKEACRKALLQRGRCRIAEAMLRFTLTCEQRVLGKVYGVLSRRRSKILKEGLLEGQTSLFVVEGCLPTAEAAGIARDLRSKASGHASLQMQFSHWEVLDEDPFPEACMTEEEVEDEGEAVLAALASQITARRIINSIRKTKGLPTEEKVVEAAEKQRTLSKNK</sequence>
<feature type="compositionally biased region" description="Polar residues" evidence="3">
    <location>
        <begin position="1408"/>
        <end position="1421"/>
    </location>
</feature>